<feature type="compositionally biased region" description="Polar residues" evidence="4">
    <location>
        <begin position="663"/>
        <end position="691"/>
    </location>
</feature>
<dbReference type="PROSITE" id="PS51460">
    <property type="entry name" value="GAR"/>
    <property type="match status" value="1"/>
</dbReference>
<feature type="compositionally biased region" description="Polar residues" evidence="4">
    <location>
        <begin position="544"/>
        <end position="555"/>
    </location>
</feature>
<evidence type="ECO:0000313" key="7">
    <source>
        <dbReference type="Proteomes" id="UP001302321"/>
    </source>
</evidence>
<dbReference type="Pfam" id="PF02187">
    <property type="entry name" value="GAS2"/>
    <property type="match status" value="1"/>
</dbReference>
<accession>A0AAN7A7P9</accession>
<dbReference type="GO" id="GO:0005856">
    <property type="term" value="C:cytoskeleton"/>
    <property type="evidence" value="ECO:0007669"/>
    <property type="project" value="UniProtKB-SubCell"/>
</dbReference>
<feature type="region of interest" description="Disordered" evidence="4">
    <location>
        <begin position="750"/>
        <end position="782"/>
    </location>
</feature>
<feature type="compositionally biased region" description="Acidic residues" evidence="4">
    <location>
        <begin position="559"/>
        <end position="568"/>
    </location>
</feature>
<evidence type="ECO:0000256" key="1">
    <source>
        <dbReference type="ARBA" id="ARBA00004245"/>
    </source>
</evidence>
<feature type="compositionally biased region" description="Basic and acidic residues" evidence="4">
    <location>
        <begin position="371"/>
        <end position="384"/>
    </location>
</feature>
<evidence type="ECO:0000313" key="6">
    <source>
        <dbReference type="EMBL" id="KAK4178386.1"/>
    </source>
</evidence>
<gene>
    <name evidence="6" type="ORF">QBC36DRAFT_105500</name>
</gene>
<reference evidence="6" key="2">
    <citation type="submission" date="2023-05" db="EMBL/GenBank/DDBJ databases">
        <authorList>
            <consortium name="Lawrence Berkeley National Laboratory"/>
            <person name="Steindorff A."/>
            <person name="Hensen N."/>
            <person name="Bonometti L."/>
            <person name="Westerberg I."/>
            <person name="Brannstrom I.O."/>
            <person name="Guillou S."/>
            <person name="Cros-Aarteil S."/>
            <person name="Calhoun S."/>
            <person name="Haridas S."/>
            <person name="Kuo A."/>
            <person name="Mondo S."/>
            <person name="Pangilinan J."/>
            <person name="Riley R."/>
            <person name="Labutti K."/>
            <person name="Andreopoulos B."/>
            <person name="Lipzen A."/>
            <person name="Chen C."/>
            <person name="Yanf M."/>
            <person name="Daum C."/>
            <person name="Ng V."/>
            <person name="Clum A."/>
            <person name="Ohm R."/>
            <person name="Martin F."/>
            <person name="Silar P."/>
            <person name="Natvig D."/>
            <person name="Lalanne C."/>
            <person name="Gautier V."/>
            <person name="Ament-Velasquez S.L."/>
            <person name="Kruys A."/>
            <person name="Hutchinson M.I."/>
            <person name="Powell A.J."/>
            <person name="Barry K."/>
            <person name="Miller A.N."/>
            <person name="Grigoriev I.V."/>
            <person name="Debuchy R."/>
            <person name="Gladieux P."/>
            <person name="Thoren M.H."/>
            <person name="Johannesson H."/>
        </authorList>
    </citation>
    <scope>NUCLEOTIDE SEQUENCE</scope>
    <source>
        <strain evidence="6">CBS 892.96</strain>
    </source>
</reference>
<feature type="region of interest" description="Disordered" evidence="4">
    <location>
        <begin position="659"/>
        <end position="699"/>
    </location>
</feature>
<dbReference type="AlphaFoldDB" id="A0AAN7A7P9"/>
<feature type="region of interest" description="Disordered" evidence="4">
    <location>
        <begin position="851"/>
        <end position="942"/>
    </location>
</feature>
<protein>
    <recommendedName>
        <fullName evidence="5">GAR domain-containing protein</fullName>
    </recommendedName>
</protein>
<feature type="compositionally biased region" description="Polar residues" evidence="4">
    <location>
        <begin position="866"/>
        <end position="879"/>
    </location>
</feature>
<feature type="region of interest" description="Disordered" evidence="4">
    <location>
        <begin position="514"/>
        <end position="646"/>
    </location>
</feature>
<dbReference type="InterPro" id="IPR036534">
    <property type="entry name" value="GAR_dom_sf"/>
</dbReference>
<proteinExistence type="predicted"/>
<feature type="region of interest" description="Disordered" evidence="4">
    <location>
        <begin position="477"/>
        <end position="500"/>
    </location>
</feature>
<feature type="region of interest" description="Disordered" evidence="4">
    <location>
        <begin position="113"/>
        <end position="134"/>
    </location>
</feature>
<dbReference type="GO" id="GO:0008017">
    <property type="term" value="F:microtubule binding"/>
    <property type="evidence" value="ECO:0007669"/>
    <property type="project" value="InterPro"/>
</dbReference>
<dbReference type="InterPro" id="IPR003108">
    <property type="entry name" value="GAR_dom"/>
</dbReference>
<evidence type="ECO:0000256" key="4">
    <source>
        <dbReference type="SAM" id="MobiDB-lite"/>
    </source>
</evidence>
<comment type="caution">
    <text evidence="6">The sequence shown here is derived from an EMBL/GenBank/DDBJ whole genome shotgun (WGS) entry which is preliminary data.</text>
</comment>
<feature type="domain" description="GAR" evidence="5">
    <location>
        <begin position="758"/>
        <end position="834"/>
    </location>
</feature>
<dbReference type="EMBL" id="MU866140">
    <property type="protein sequence ID" value="KAK4178386.1"/>
    <property type="molecule type" value="Genomic_DNA"/>
</dbReference>
<reference evidence="6" key="1">
    <citation type="journal article" date="2023" name="Mol. Phylogenet. Evol.">
        <title>Genome-scale phylogeny and comparative genomics of the fungal order Sordariales.</title>
        <authorList>
            <person name="Hensen N."/>
            <person name="Bonometti L."/>
            <person name="Westerberg I."/>
            <person name="Brannstrom I.O."/>
            <person name="Guillou S."/>
            <person name="Cros-Aarteil S."/>
            <person name="Calhoun S."/>
            <person name="Haridas S."/>
            <person name="Kuo A."/>
            <person name="Mondo S."/>
            <person name="Pangilinan J."/>
            <person name="Riley R."/>
            <person name="LaButti K."/>
            <person name="Andreopoulos B."/>
            <person name="Lipzen A."/>
            <person name="Chen C."/>
            <person name="Yan M."/>
            <person name="Daum C."/>
            <person name="Ng V."/>
            <person name="Clum A."/>
            <person name="Steindorff A."/>
            <person name="Ohm R.A."/>
            <person name="Martin F."/>
            <person name="Silar P."/>
            <person name="Natvig D.O."/>
            <person name="Lalanne C."/>
            <person name="Gautier V."/>
            <person name="Ament-Velasquez S.L."/>
            <person name="Kruys A."/>
            <person name="Hutchinson M.I."/>
            <person name="Powell A.J."/>
            <person name="Barry K."/>
            <person name="Miller A.N."/>
            <person name="Grigoriev I.V."/>
            <person name="Debuchy R."/>
            <person name="Gladieux P."/>
            <person name="Hiltunen Thoren M."/>
            <person name="Johannesson H."/>
        </authorList>
    </citation>
    <scope>NUCLEOTIDE SEQUENCE</scope>
    <source>
        <strain evidence="6">CBS 892.96</strain>
    </source>
</reference>
<evidence type="ECO:0000256" key="2">
    <source>
        <dbReference type="ARBA" id="ARBA00022490"/>
    </source>
</evidence>
<dbReference type="Proteomes" id="UP001302321">
    <property type="component" value="Unassembled WGS sequence"/>
</dbReference>
<evidence type="ECO:0000259" key="5">
    <source>
        <dbReference type="PROSITE" id="PS51460"/>
    </source>
</evidence>
<feature type="region of interest" description="Disordered" evidence="4">
    <location>
        <begin position="1"/>
        <end position="38"/>
    </location>
</feature>
<dbReference type="Gene3D" id="3.30.920.20">
    <property type="entry name" value="Gas2-like domain"/>
    <property type="match status" value="1"/>
</dbReference>
<sequence>MDDPPPMTAAHHHAGPRGRQLDSIPEHHTSPRPRTTDDLLLDLTPRAAVEAFQNPSGSLKACIDAATPFEQAFAMRAAIASSSIADWLEDLSSWPWPKGGGSAGFEMPIAKRRGASSSDDNHMPENNHNGTDQLEEDDRMYLGSLEASQVAQYERRIDEINQGLEKLEIEEIKTQVLHNYIMPLSRPGTPLLDSGRSVISALSTLARMDDLTALLTATLLQALPNLSKLTRLLSLWAFRLLVLRKIPVFLKSLADAEVALQSGWHTIGVKSTKADVTDTASSEEPPSGINGVTLLSQKEHEVMKTVLERKVARTGRDLDAMLDLLEGQLDTLPEEWIDRVDSLEHEYGEWTVACEQKIRESELAALVRTTPEPKTERVVSEKKSPLPPPTPKSNGSKVIAEPAVVEEEETSVSEEFDASAASGREFFPFFGVPEEPTKTEPRSQNGINNPPHDSCRRLGLPIKFDRPDRPAIMIHEPSEEYDTNPIRSSLDGTRKWPRFDDNIRDVDHLASFDGLEEEEEKKDSIDLADSSSEDDRVSEALDGTSGQDTTGTPSYRSEDDFELTDGSEDFVPQPDLPVLPRSRRASDSGTVVHEASLAKFMDFSSDGLDQGTPERSRRREVDLDRSPTESYRSPSSPPALNRVGNRSMSVSFNDEPMIRHLPSISSSPKTPNQSSLSDDEISTQPNTPDKTNSPDEKLQQQISDILESVPARIRLTSVLPPINLNPPDFKMPTARKMSNPNLKRSVSNMSLRSNGSRAGTPSFTLAPAFGRTPRQRPKPGNPEIKLYHLSRSNGEAPIKLFIRCVGERGERVMVRVGGGWADLGEYLKEYASHHGRRSAVAEASKVEVKDIPRSTTSMAMRGESVLGSTPPSRPVSSHTTKNDETPSPLMVRKVRKSTAAMGNETPLATVTRPENVSNTPSTGGSRSSSRLSWPQAGEKDKEEEVVLGMAGPRAKQIEMSEESKQWVESVKQKVRLASGERQLPAYSSGTPDLEGRFGELGKVGATKRLFRKPGGI</sequence>
<keyword evidence="3" id="KW-0206">Cytoskeleton</keyword>
<feature type="region of interest" description="Disordered" evidence="4">
    <location>
        <begin position="370"/>
        <end position="397"/>
    </location>
</feature>
<feature type="compositionally biased region" description="Low complexity" evidence="4">
    <location>
        <begin position="917"/>
        <end position="932"/>
    </location>
</feature>
<comment type="subcellular location">
    <subcellularLocation>
        <location evidence="1">Cytoplasm</location>
        <location evidence="1">Cytoskeleton</location>
    </subcellularLocation>
</comment>
<feature type="compositionally biased region" description="Basic and acidic residues" evidence="4">
    <location>
        <begin position="612"/>
        <end position="627"/>
    </location>
</feature>
<name>A0AAN7A7P9_9PEZI</name>
<feature type="region of interest" description="Disordered" evidence="4">
    <location>
        <begin position="436"/>
        <end position="456"/>
    </location>
</feature>
<dbReference type="SUPFAM" id="SSF143575">
    <property type="entry name" value="GAS2 domain-like"/>
    <property type="match status" value="1"/>
</dbReference>
<evidence type="ECO:0000256" key="3">
    <source>
        <dbReference type="ARBA" id="ARBA00023212"/>
    </source>
</evidence>
<feature type="compositionally biased region" description="Polar residues" evidence="4">
    <location>
        <begin position="750"/>
        <end position="763"/>
    </location>
</feature>
<organism evidence="6 7">
    <name type="scientific">Triangularia setosa</name>
    <dbReference type="NCBI Taxonomy" id="2587417"/>
    <lineage>
        <taxon>Eukaryota</taxon>
        <taxon>Fungi</taxon>
        <taxon>Dikarya</taxon>
        <taxon>Ascomycota</taxon>
        <taxon>Pezizomycotina</taxon>
        <taxon>Sordariomycetes</taxon>
        <taxon>Sordariomycetidae</taxon>
        <taxon>Sordariales</taxon>
        <taxon>Podosporaceae</taxon>
        <taxon>Triangularia</taxon>
    </lineage>
</organism>
<keyword evidence="2" id="KW-0963">Cytoplasm</keyword>
<feature type="compositionally biased region" description="Basic and acidic residues" evidence="4">
    <location>
        <begin position="24"/>
        <end position="37"/>
    </location>
</feature>
<keyword evidence="7" id="KW-1185">Reference proteome</keyword>
<feature type="compositionally biased region" description="Polar residues" evidence="4">
    <location>
        <begin position="906"/>
        <end position="916"/>
    </location>
</feature>